<dbReference type="InterPro" id="IPR021911">
    <property type="entry name" value="ATAD3_N"/>
</dbReference>
<protein>
    <recommendedName>
        <fullName evidence="12">AAA+ ATPase domain-containing protein</fullName>
    </recommendedName>
</protein>
<dbReference type="Pfam" id="PF00004">
    <property type="entry name" value="AAA"/>
    <property type="match status" value="1"/>
</dbReference>
<keyword evidence="7" id="KW-0496">Mitochondrion</keyword>
<evidence type="ECO:0000256" key="10">
    <source>
        <dbReference type="SAM" id="Coils"/>
    </source>
</evidence>
<evidence type="ECO:0000256" key="9">
    <source>
        <dbReference type="ARBA" id="ARBA00023271"/>
    </source>
</evidence>
<dbReference type="WBParaSite" id="SMTH1_38110.2">
    <property type="protein sequence ID" value="SMTH1_38110.2"/>
    <property type="gene ID" value="SMTH1_38110"/>
</dbReference>
<dbReference type="PANTHER" id="PTHR23075">
    <property type="entry name" value="PUTATIVE ATP-ASE"/>
    <property type="match status" value="1"/>
</dbReference>
<evidence type="ECO:0000256" key="8">
    <source>
        <dbReference type="ARBA" id="ARBA00023136"/>
    </source>
</evidence>
<evidence type="ECO:0000259" key="12">
    <source>
        <dbReference type="SMART" id="SM00382"/>
    </source>
</evidence>
<feature type="region of interest" description="Disordered" evidence="11">
    <location>
        <begin position="1"/>
        <end position="42"/>
    </location>
</feature>
<accession>A0AA85B7L9</accession>
<evidence type="ECO:0000256" key="5">
    <source>
        <dbReference type="ARBA" id="ARBA00022840"/>
    </source>
</evidence>
<comment type="subcellular location">
    <subcellularLocation>
        <location evidence="1">Mitochondrion inner membrane</location>
    </subcellularLocation>
    <subcellularLocation>
        <location evidence="2">Mitochondrion matrix</location>
        <location evidence="2">Mitochondrion nucleoid</location>
    </subcellularLocation>
</comment>
<dbReference type="Proteomes" id="UP000050791">
    <property type="component" value="Unassembled WGS sequence"/>
</dbReference>
<dbReference type="SMART" id="SM00382">
    <property type="entry name" value="AAA"/>
    <property type="match status" value="1"/>
</dbReference>
<keyword evidence="8" id="KW-0472">Membrane</keyword>
<evidence type="ECO:0000256" key="3">
    <source>
        <dbReference type="ARBA" id="ARBA00022741"/>
    </source>
</evidence>
<sequence>MSWLFGFGKQTSKDFDIPGDVPPPPSPPASLQDKKQSKDTASAYRFDSAALERAAKAAKELESSKHAKEAFDLSQKHEQTLQMEYQSKMKEYELGLEQIKIQQYRAQQEERRKTLEEEARIQKQRADYQDMLARKRQEDQIALQAKAQADNLKKQEESVQKQEAMRRATIEFESDLRHKNEMKQIEAKIRGEAEVERQNRDLRLERARVDAREYRQTVLESITTAGSVIGNGISNFLSEPDKMATVIGSLTLLAGGVYGAKYGIGTFTKVVESRIGKPALVRETSRLNIVDTCRHPIKTAKTVFQRPTDPLEGIILRPELEASLRKIAIATRHTKANRGFYRNILMAGPPGTGKTMFAKSLAMHSGMDYAILTGGDIAPMGSEGVTAVHKVFEWAKTSRKGVLLFVDEADAFLRKRDQERISEGVRATLNAFLYRTGEQSKKFMLVLASNQPEQFDWAINDRMDEIVQFTLPGLEERERLVRHYFDRFLLQPSLTKSHRIRLAENIDYAVKCAEIAKRTTGLSGREISKIAVGWQVHDSHFYISTINFSESATF</sequence>
<dbReference type="AlphaFoldDB" id="A0AA85B7L9"/>
<reference evidence="14" key="1">
    <citation type="submission" date="2023-11" db="UniProtKB">
        <authorList>
            <consortium name="WormBaseParasite"/>
        </authorList>
    </citation>
    <scope>IDENTIFICATION</scope>
</reference>
<organism evidence="13 14">
    <name type="scientific">Schistosoma mattheei</name>
    <dbReference type="NCBI Taxonomy" id="31246"/>
    <lineage>
        <taxon>Eukaryota</taxon>
        <taxon>Metazoa</taxon>
        <taxon>Spiralia</taxon>
        <taxon>Lophotrochozoa</taxon>
        <taxon>Platyhelminthes</taxon>
        <taxon>Trematoda</taxon>
        <taxon>Digenea</taxon>
        <taxon>Strigeidida</taxon>
        <taxon>Schistosomatoidea</taxon>
        <taxon>Schistosomatidae</taxon>
        <taxon>Schistosoma</taxon>
    </lineage>
</organism>
<dbReference type="PANTHER" id="PTHR23075:SF0">
    <property type="entry name" value="ATPASE FAMILY AAA DOMAIN-CONTAINING PROTEIN 3"/>
    <property type="match status" value="1"/>
</dbReference>
<evidence type="ECO:0000313" key="14">
    <source>
        <dbReference type="WBParaSite" id="SMTH1_38110.2"/>
    </source>
</evidence>
<dbReference type="GO" id="GO:0042645">
    <property type="term" value="C:mitochondrial nucleoid"/>
    <property type="evidence" value="ECO:0007669"/>
    <property type="project" value="UniProtKB-SubCell"/>
</dbReference>
<feature type="coiled-coil region" evidence="10">
    <location>
        <begin position="104"/>
        <end position="165"/>
    </location>
</feature>
<feature type="domain" description="AAA+ ATPase" evidence="12">
    <location>
        <begin position="340"/>
        <end position="473"/>
    </location>
</feature>
<dbReference type="FunFam" id="3.40.50.300:FF:000470">
    <property type="entry name" value="ATPase family, AAA domain containing 3A"/>
    <property type="match status" value="1"/>
</dbReference>
<dbReference type="InterPro" id="IPR003593">
    <property type="entry name" value="AAA+_ATPase"/>
</dbReference>
<dbReference type="GO" id="GO:0005524">
    <property type="term" value="F:ATP binding"/>
    <property type="evidence" value="ECO:0007669"/>
    <property type="project" value="UniProtKB-KW"/>
</dbReference>
<dbReference type="GO" id="GO:0016887">
    <property type="term" value="F:ATP hydrolysis activity"/>
    <property type="evidence" value="ECO:0007669"/>
    <property type="project" value="InterPro"/>
</dbReference>
<keyword evidence="6 10" id="KW-0175">Coiled coil</keyword>
<evidence type="ECO:0000256" key="2">
    <source>
        <dbReference type="ARBA" id="ARBA00004436"/>
    </source>
</evidence>
<keyword evidence="4" id="KW-0999">Mitochondrion inner membrane</keyword>
<dbReference type="Gene3D" id="3.40.50.300">
    <property type="entry name" value="P-loop containing nucleotide triphosphate hydrolases"/>
    <property type="match status" value="1"/>
</dbReference>
<evidence type="ECO:0000256" key="7">
    <source>
        <dbReference type="ARBA" id="ARBA00023128"/>
    </source>
</evidence>
<keyword evidence="9" id="KW-1135">Mitochondrion nucleoid</keyword>
<dbReference type="CDD" id="cd19512">
    <property type="entry name" value="RecA-like_ATAD3-like"/>
    <property type="match status" value="1"/>
</dbReference>
<evidence type="ECO:0000256" key="1">
    <source>
        <dbReference type="ARBA" id="ARBA00004273"/>
    </source>
</evidence>
<evidence type="ECO:0000313" key="13">
    <source>
        <dbReference type="Proteomes" id="UP000050791"/>
    </source>
</evidence>
<dbReference type="GO" id="GO:0008270">
    <property type="term" value="F:zinc ion binding"/>
    <property type="evidence" value="ECO:0007669"/>
    <property type="project" value="TreeGrafter"/>
</dbReference>
<dbReference type="SUPFAM" id="SSF52540">
    <property type="entry name" value="P-loop containing nucleoside triphosphate hydrolases"/>
    <property type="match status" value="1"/>
</dbReference>
<name>A0AA85B7L9_9TREM</name>
<dbReference type="InterPro" id="IPR027417">
    <property type="entry name" value="P-loop_NTPase"/>
</dbReference>
<evidence type="ECO:0000256" key="6">
    <source>
        <dbReference type="ARBA" id="ARBA00023054"/>
    </source>
</evidence>
<keyword evidence="3" id="KW-0547">Nucleotide-binding</keyword>
<evidence type="ECO:0000256" key="4">
    <source>
        <dbReference type="ARBA" id="ARBA00022792"/>
    </source>
</evidence>
<keyword evidence="5" id="KW-0067">ATP-binding</keyword>
<dbReference type="GO" id="GO:0007005">
    <property type="term" value="P:mitochondrion organization"/>
    <property type="evidence" value="ECO:0007669"/>
    <property type="project" value="TreeGrafter"/>
</dbReference>
<proteinExistence type="predicted"/>
<evidence type="ECO:0000256" key="11">
    <source>
        <dbReference type="SAM" id="MobiDB-lite"/>
    </source>
</evidence>
<dbReference type="Pfam" id="PF12037">
    <property type="entry name" value="ATAD3_N"/>
    <property type="match status" value="1"/>
</dbReference>
<dbReference type="InterPro" id="IPR003959">
    <property type="entry name" value="ATPase_AAA_core"/>
</dbReference>
<dbReference type="GO" id="GO:0005743">
    <property type="term" value="C:mitochondrial inner membrane"/>
    <property type="evidence" value="ECO:0007669"/>
    <property type="project" value="UniProtKB-SubCell"/>
</dbReference>